<feature type="transmembrane region" description="Helical" evidence="2">
    <location>
        <begin position="253"/>
        <end position="273"/>
    </location>
</feature>
<evidence type="ECO:0000256" key="3">
    <source>
        <dbReference type="SAM" id="SignalP"/>
    </source>
</evidence>
<evidence type="ECO:0000256" key="1">
    <source>
        <dbReference type="SAM" id="MobiDB-lite"/>
    </source>
</evidence>
<name>A0A8H3EQT4_9LECA</name>
<feature type="compositionally biased region" description="Pro residues" evidence="1">
    <location>
        <begin position="289"/>
        <end position="305"/>
    </location>
</feature>
<feature type="compositionally biased region" description="Polar residues" evidence="1">
    <location>
        <begin position="453"/>
        <end position="466"/>
    </location>
</feature>
<organism evidence="4 5">
    <name type="scientific">Alectoria fallacina</name>
    <dbReference type="NCBI Taxonomy" id="1903189"/>
    <lineage>
        <taxon>Eukaryota</taxon>
        <taxon>Fungi</taxon>
        <taxon>Dikarya</taxon>
        <taxon>Ascomycota</taxon>
        <taxon>Pezizomycotina</taxon>
        <taxon>Lecanoromycetes</taxon>
        <taxon>OSLEUM clade</taxon>
        <taxon>Lecanoromycetidae</taxon>
        <taxon>Lecanorales</taxon>
        <taxon>Lecanorineae</taxon>
        <taxon>Parmeliaceae</taxon>
        <taxon>Alectoria</taxon>
    </lineage>
</organism>
<dbReference type="OrthoDB" id="5347452at2759"/>
<keyword evidence="2" id="KW-0472">Membrane</keyword>
<comment type="caution">
    <text evidence="4">The sequence shown here is derived from an EMBL/GenBank/DDBJ whole genome shotgun (WGS) entry which is preliminary data.</text>
</comment>
<protein>
    <submittedName>
        <fullName evidence="4">Uncharacterized protein</fullName>
    </submittedName>
</protein>
<dbReference type="AlphaFoldDB" id="A0A8H3EQT4"/>
<feature type="signal peptide" evidence="3">
    <location>
        <begin position="1"/>
        <end position="15"/>
    </location>
</feature>
<reference evidence="4" key="1">
    <citation type="submission" date="2021-03" db="EMBL/GenBank/DDBJ databases">
        <authorList>
            <person name="Tagirdzhanova G."/>
        </authorList>
    </citation>
    <scope>NUCLEOTIDE SEQUENCE</scope>
</reference>
<proteinExistence type="predicted"/>
<keyword evidence="2" id="KW-1133">Transmembrane helix</keyword>
<gene>
    <name evidence="4" type="ORF">ALECFALPRED_006112</name>
</gene>
<sequence length="480" mass="50521">MAIFYAPLFFRIALAMPWIGPMPTPVGLMAIAGVSPRPTEAPGLNGIPQELLRRQDVQYPPPANWCGFVNGIYDDPLSCSVGLTCVNSGQALGCCTATTGICTALFTTCLNYQDECGQLCQQDSAIRKCDALKPFCGTYAFPGDTSLFDCMVTSMLIQDVEFLNDFYITAIGSTLASDATINPFGFTASASLDPYAATPTDSDTDSGSVTGSTSQSSSALYSGSSPASGSSSSSDTIYNPPHSGLPQGAIDGIAAGVTIIGALILGLAAFCCVRTRRRKRVAAASRPPTYFPPPMQQQAQPPPPKVFDGYHSVSQQEQQYTQYPGPHQQAQPYFPPPISAVSPQSDGAIDPRFSIANTSLLSSRPSDPEQRQSYYKTPLLPMATEVDGTTGNPGIPTDVMHGVPTEVDGTMGNPGIPAGGHGIEHQMMPGGSPSAVEMDGRIGRQAPLRKPVGNSQQGSMGTSMGQPYTEGPYELGYDGH</sequence>
<accession>A0A8H3EQT4</accession>
<evidence type="ECO:0000256" key="2">
    <source>
        <dbReference type="SAM" id="Phobius"/>
    </source>
</evidence>
<keyword evidence="3" id="KW-0732">Signal</keyword>
<feature type="region of interest" description="Disordered" evidence="1">
    <location>
        <begin position="449"/>
        <end position="480"/>
    </location>
</feature>
<feature type="region of interest" description="Disordered" evidence="1">
    <location>
        <begin position="283"/>
        <end position="350"/>
    </location>
</feature>
<dbReference type="EMBL" id="CAJPDR010000039">
    <property type="protein sequence ID" value="CAF9909933.1"/>
    <property type="molecule type" value="Genomic_DNA"/>
</dbReference>
<feature type="compositionally biased region" description="Polar residues" evidence="1">
    <location>
        <begin position="312"/>
        <end position="322"/>
    </location>
</feature>
<evidence type="ECO:0000313" key="5">
    <source>
        <dbReference type="Proteomes" id="UP000664203"/>
    </source>
</evidence>
<dbReference type="Proteomes" id="UP000664203">
    <property type="component" value="Unassembled WGS sequence"/>
</dbReference>
<evidence type="ECO:0000313" key="4">
    <source>
        <dbReference type="EMBL" id="CAF9909933.1"/>
    </source>
</evidence>
<feature type="chain" id="PRO_5034725366" evidence="3">
    <location>
        <begin position="16"/>
        <end position="480"/>
    </location>
</feature>
<feature type="region of interest" description="Disordered" evidence="1">
    <location>
        <begin position="197"/>
        <end position="240"/>
    </location>
</feature>
<feature type="compositionally biased region" description="Low complexity" evidence="1">
    <location>
        <begin position="197"/>
        <end position="236"/>
    </location>
</feature>
<keyword evidence="5" id="KW-1185">Reference proteome</keyword>
<keyword evidence="2" id="KW-0812">Transmembrane</keyword>